<dbReference type="Pfam" id="PF03070">
    <property type="entry name" value="TENA_THI-4"/>
    <property type="match status" value="1"/>
</dbReference>
<organism evidence="2 3">
    <name type="scientific">Zestosphaera tikiterensis</name>
    <dbReference type="NCBI Taxonomy" id="1973259"/>
    <lineage>
        <taxon>Archaea</taxon>
        <taxon>Thermoproteota</taxon>
        <taxon>Thermoprotei</taxon>
        <taxon>Desulfurococcales</taxon>
        <taxon>Desulfurococcaceae</taxon>
        <taxon>Zestosphaera</taxon>
    </lineage>
</organism>
<dbReference type="NCBIfam" id="TIGR04306">
    <property type="entry name" value="salvage_TenA"/>
    <property type="match status" value="1"/>
</dbReference>
<accession>A0A2R7Y8B2</accession>
<dbReference type="SUPFAM" id="SSF48613">
    <property type="entry name" value="Heme oxygenase-like"/>
    <property type="match status" value="1"/>
</dbReference>
<dbReference type="GO" id="GO:0050334">
    <property type="term" value="F:thiaminase activity"/>
    <property type="evidence" value="ECO:0007669"/>
    <property type="project" value="InterPro"/>
</dbReference>
<protein>
    <submittedName>
        <fullName evidence="2">Thiaminase II</fullName>
    </submittedName>
</protein>
<sequence>MTLKPTERLWSSITHVFNAILNHPFIKGLTDGSLDEEIFKNYVIQDAIYLVDYAKSLAILAGKAPKEEWIRIFAEDSLAVIEFEKSLHRSFFTRWGIEESKLINVTPTPTTYGYVNHLLRNVVLEDFPVGVATILPCYWIYLEVGKALESKGSPNPTYAKWIEMYSSKEYSKYVERVLNIVDEVLSNVDNITWSKAVKAFKISSIYEYMFWDSAYRSEKYPFSF</sequence>
<evidence type="ECO:0000313" key="3">
    <source>
        <dbReference type="Proteomes" id="UP000244093"/>
    </source>
</evidence>
<gene>
    <name evidence="2" type="ORF">B7O98_03795</name>
</gene>
<dbReference type="InterPro" id="IPR050967">
    <property type="entry name" value="Thiamine_Salvage_TenA"/>
</dbReference>
<dbReference type="CDD" id="cd19365">
    <property type="entry name" value="TenA_C-like"/>
    <property type="match status" value="1"/>
</dbReference>
<dbReference type="InterPro" id="IPR016084">
    <property type="entry name" value="Haem_Oase-like_multi-hlx"/>
</dbReference>
<proteinExistence type="predicted"/>
<dbReference type="PANTHER" id="PTHR43198:SF2">
    <property type="entry name" value="SI:CH1073-67J19.1-RELATED"/>
    <property type="match status" value="1"/>
</dbReference>
<dbReference type="Proteomes" id="UP000244093">
    <property type="component" value="Unassembled WGS sequence"/>
</dbReference>
<dbReference type="InterPro" id="IPR004305">
    <property type="entry name" value="Thiaminase-2/PQQC"/>
</dbReference>
<dbReference type="InterPro" id="IPR027574">
    <property type="entry name" value="Thiaminase_II"/>
</dbReference>
<dbReference type="GO" id="GO:0006772">
    <property type="term" value="P:thiamine metabolic process"/>
    <property type="evidence" value="ECO:0007669"/>
    <property type="project" value="InterPro"/>
</dbReference>
<evidence type="ECO:0000259" key="1">
    <source>
        <dbReference type="Pfam" id="PF03070"/>
    </source>
</evidence>
<dbReference type="GO" id="GO:0005829">
    <property type="term" value="C:cytosol"/>
    <property type="evidence" value="ECO:0007669"/>
    <property type="project" value="TreeGrafter"/>
</dbReference>
<evidence type="ECO:0000313" key="2">
    <source>
        <dbReference type="EMBL" id="PUA33549.1"/>
    </source>
</evidence>
<dbReference type="PANTHER" id="PTHR43198">
    <property type="entry name" value="BIFUNCTIONAL TH2 PROTEIN"/>
    <property type="match status" value="1"/>
</dbReference>
<reference evidence="2 3" key="1">
    <citation type="journal article" date="2018" name="Syst. Appl. Microbiol.">
        <title>A new symbiotic nanoarchaeote (Candidatus Nanoclepta minutus) and its host (Zestosphaera tikiterensis gen. nov., sp. nov.) from a New Zealand hot spring.</title>
        <authorList>
            <person name="St John E."/>
            <person name="Liu Y."/>
            <person name="Podar M."/>
            <person name="Stott M.B."/>
            <person name="Meneghin J."/>
            <person name="Chen Z."/>
            <person name="Lagutin K."/>
            <person name="Mitchell K."/>
            <person name="Reysenbach A.L."/>
        </authorList>
    </citation>
    <scope>NUCLEOTIDE SEQUENCE [LARGE SCALE GENOMIC DNA]</scope>
    <source>
        <strain evidence="2">NZ3</strain>
    </source>
</reference>
<dbReference type="AlphaFoldDB" id="A0A2R7Y8B2"/>
<name>A0A2R7Y8B2_9CREN</name>
<dbReference type="EMBL" id="NBVN01000002">
    <property type="protein sequence ID" value="PUA33549.1"/>
    <property type="molecule type" value="Genomic_DNA"/>
</dbReference>
<feature type="domain" description="Thiaminase-2/PQQC" evidence="1">
    <location>
        <begin position="13"/>
        <end position="216"/>
    </location>
</feature>
<comment type="caution">
    <text evidence="2">The sequence shown here is derived from an EMBL/GenBank/DDBJ whole genome shotgun (WGS) entry which is preliminary data.</text>
</comment>
<dbReference type="Gene3D" id="1.20.910.10">
    <property type="entry name" value="Heme oxygenase-like"/>
    <property type="match status" value="1"/>
</dbReference>